<evidence type="ECO:0000313" key="4">
    <source>
        <dbReference type="Proteomes" id="UP000007797"/>
    </source>
</evidence>
<keyword evidence="2" id="KW-0472">Membrane</keyword>
<evidence type="ECO:0000256" key="1">
    <source>
        <dbReference type="SAM" id="MobiDB-lite"/>
    </source>
</evidence>
<dbReference type="EMBL" id="GL883023">
    <property type="protein sequence ID" value="EGG16555.1"/>
    <property type="molecule type" value="Genomic_DNA"/>
</dbReference>
<feature type="compositionally biased region" description="Pro residues" evidence="1">
    <location>
        <begin position="221"/>
        <end position="239"/>
    </location>
</feature>
<dbReference type="KEGG" id="dfa:DFA_09102"/>
<accession>F4Q6P5</accession>
<evidence type="ECO:0000313" key="3">
    <source>
        <dbReference type="EMBL" id="EGG16555.1"/>
    </source>
</evidence>
<feature type="region of interest" description="Disordered" evidence="1">
    <location>
        <begin position="65"/>
        <end position="103"/>
    </location>
</feature>
<evidence type="ECO:0008006" key="5">
    <source>
        <dbReference type="Google" id="ProtNLM"/>
    </source>
</evidence>
<feature type="region of interest" description="Disordered" evidence="1">
    <location>
        <begin position="218"/>
        <end position="257"/>
    </location>
</feature>
<feature type="transmembrane region" description="Helical" evidence="2">
    <location>
        <begin position="145"/>
        <end position="167"/>
    </location>
</feature>
<feature type="compositionally biased region" description="Low complexity" evidence="1">
    <location>
        <begin position="1"/>
        <end position="13"/>
    </location>
</feature>
<dbReference type="GeneID" id="14868611"/>
<name>F4Q6P5_CACFS</name>
<dbReference type="RefSeq" id="XP_004354955.1">
    <property type="nucleotide sequence ID" value="XM_004354903.1"/>
</dbReference>
<reference evidence="4" key="1">
    <citation type="journal article" date="2011" name="Genome Res.">
        <title>Phylogeny-wide analysis of social amoeba genomes highlights ancient origins for complex intercellular communication.</title>
        <authorList>
            <person name="Heidel A.J."/>
            <person name="Lawal H.M."/>
            <person name="Felder M."/>
            <person name="Schilde C."/>
            <person name="Helps N.R."/>
            <person name="Tunggal B."/>
            <person name="Rivero F."/>
            <person name="John U."/>
            <person name="Schleicher M."/>
            <person name="Eichinger L."/>
            <person name="Platzer M."/>
            <person name="Noegel A.A."/>
            <person name="Schaap P."/>
            <person name="Gloeckner G."/>
        </authorList>
    </citation>
    <scope>NUCLEOTIDE SEQUENCE [LARGE SCALE GENOMIC DNA]</scope>
    <source>
        <strain evidence="4">SH3</strain>
    </source>
</reference>
<protein>
    <recommendedName>
        <fullName evidence="5">Transmembrane protein</fullName>
    </recommendedName>
</protein>
<feature type="region of interest" description="Disordered" evidence="1">
    <location>
        <begin position="1"/>
        <end position="24"/>
    </location>
</feature>
<feature type="transmembrane region" description="Helical" evidence="2">
    <location>
        <begin position="31"/>
        <end position="50"/>
    </location>
</feature>
<organism evidence="3 4">
    <name type="scientific">Cavenderia fasciculata</name>
    <name type="common">Slime mold</name>
    <name type="synonym">Dictyostelium fasciculatum</name>
    <dbReference type="NCBI Taxonomy" id="261658"/>
    <lineage>
        <taxon>Eukaryota</taxon>
        <taxon>Amoebozoa</taxon>
        <taxon>Evosea</taxon>
        <taxon>Eumycetozoa</taxon>
        <taxon>Dictyostelia</taxon>
        <taxon>Acytosteliales</taxon>
        <taxon>Cavenderiaceae</taxon>
        <taxon>Cavenderia</taxon>
    </lineage>
</organism>
<dbReference type="Proteomes" id="UP000007797">
    <property type="component" value="Unassembled WGS sequence"/>
</dbReference>
<keyword evidence="4" id="KW-1185">Reference proteome</keyword>
<dbReference type="AlphaFoldDB" id="F4Q6P5"/>
<evidence type="ECO:0000256" key="2">
    <source>
        <dbReference type="SAM" id="Phobius"/>
    </source>
</evidence>
<keyword evidence="2" id="KW-1133">Transmembrane helix</keyword>
<proteinExistence type="predicted"/>
<keyword evidence="2" id="KW-0812">Transmembrane</keyword>
<feature type="compositionally biased region" description="Polar residues" evidence="1">
    <location>
        <begin position="73"/>
        <end position="88"/>
    </location>
</feature>
<gene>
    <name evidence="3" type="ORF">DFA_09102</name>
</gene>
<sequence length="257" mass="28425">MSVESSSSNSNSNDTINVPEEESKSNNSGKIAIIVAVCIAIGVLVTAIIVRRAIVHMSKRHLQQQQPAAASQGPTRLSTFQSTQNNNRPSTISPSSPISPSHPDYMLQTRYKYPFATIDVLIDTLHHQTNNNNNKISSSSPMVEAWLIIVIIGGAVAIGLMIFGLVLKACRIERSRTQMTRQFQIQKENRERQARESDVVGLDQNVEMVSFSSPVVVSPYQPTPSYPQPSAPPPQPQPQPYYNDQPVNLNKDYDQNV</sequence>
<feature type="compositionally biased region" description="Low complexity" evidence="1">
    <location>
        <begin position="89"/>
        <end position="103"/>
    </location>
</feature>